<dbReference type="SUPFAM" id="SSF144091">
    <property type="entry name" value="Rhomboid-like"/>
    <property type="match status" value="1"/>
</dbReference>
<dbReference type="SUPFAM" id="SSF48452">
    <property type="entry name" value="TPR-like"/>
    <property type="match status" value="1"/>
</dbReference>
<evidence type="ECO:0000256" key="1">
    <source>
        <dbReference type="ARBA" id="ARBA00004141"/>
    </source>
</evidence>
<dbReference type="Pfam" id="PF14559">
    <property type="entry name" value="TPR_19"/>
    <property type="match status" value="1"/>
</dbReference>
<keyword evidence="5 8" id="KW-1133">Transmembrane helix</keyword>
<comment type="subcellular location">
    <subcellularLocation>
        <location evidence="1">Membrane</location>
        <topology evidence="1">Multi-pass membrane protein</topology>
    </subcellularLocation>
</comment>
<keyword evidence="10" id="KW-0645">Protease</keyword>
<accession>A0ABN1G1V0</accession>
<comment type="caution">
    <text evidence="10">The sequence shown here is derived from an EMBL/GenBank/DDBJ whole genome shotgun (WGS) entry which is preliminary data.</text>
</comment>
<evidence type="ECO:0000259" key="9">
    <source>
        <dbReference type="Pfam" id="PF01694"/>
    </source>
</evidence>
<feature type="repeat" description="TPR" evidence="7">
    <location>
        <begin position="465"/>
        <end position="498"/>
    </location>
</feature>
<dbReference type="InterPro" id="IPR019734">
    <property type="entry name" value="TPR_rpt"/>
</dbReference>
<feature type="transmembrane region" description="Helical" evidence="8">
    <location>
        <begin position="322"/>
        <end position="340"/>
    </location>
</feature>
<dbReference type="GO" id="GO:0006508">
    <property type="term" value="P:proteolysis"/>
    <property type="evidence" value="ECO:0007669"/>
    <property type="project" value="UniProtKB-KW"/>
</dbReference>
<feature type="transmembrane region" description="Helical" evidence="8">
    <location>
        <begin position="183"/>
        <end position="201"/>
    </location>
</feature>
<keyword evidence="4" id="KW-0378">Hydrolase</keyword>
<dbReference type="InterPro" id="IPR035952">
    <property type="entry name" value="Rhomboid-like_sf"/>
</dbReference>
<organism evidence="10 11">
    <name type="scientific">Virgibacillus siamensis</name>
    <dbReference type="NCBI Taxonomy" id="480071"/>
    <lineage>
        <taxon>Bacteria</taxon>
        <taxon>Bacillati</taxon>
        <taxon>Bacillota</taxon>
        <taxon>Bacilli</taxon>
        <taxon>Bacillales</taxon>
        <taxon>Bacillaceae</taxon>
        <taxon>Virgibacillus</taxon>
    </lineage>
</organism>
<dbReference type="PANTHER" id="PTHR43731">
    <property type="entry name" value="RHOMBOID PROTEASE"/>
    <property type="match status" value="1"/>
</dbReference>
<dbReference type="InterPro" id="IPR011990">
    <property type="entry name" value="TPR-like_helical_dom_sf"/>
</dbReference>
<dbReference type="Gene3D" id="1.25.40.10">
    <property type="entry name" value="Tetratricopeptide repeat domain"/>
    <property type="match status" value="1"/>
</dbReference>
<gene>
    <name evidence="10" type="primary">yqgP</name>
    <name evidence="10" type="ORF">GCM10009001_19240</name>
</gene>
<comment type="similarity">
    <text evidence="2">Belongs to the peptidase S54 family.</text>
</comment>
<dbReference type="Gene3D" id="1.20.1540.10">
    <property type="entry name" value="Rhomboid-like"/>
    <property type="match status" value="1"/>
</dbReference>
<evidence type="ECO:0000256" key="5">
    <source>
        <dbReference type="ARBA" id="ARBA00022989"/>
    </source>
</evidence>
<keyword evidence="7" id="KW-0802">TPR repeat</keyword>
<evidence type="ECO:0000256" key="6">
    <source>
        <dbReference type="ARBA" id="ARBA00023136"/>
    </source>
</evidence>
<dbReference type="InterPro" id="IPR022764">
    <property type="entry name" value="Peptidase_S54_rhomboid_dom"/>
</dbReference>
<dbReference type="SMART" id="SM00028">
    <property type="entry name" value="TPR"/>
    <property type="match status" value="2"/>
</dbReference>
<evidence type="ECO:0000256" key="7">
    <source>
        <dbReference type="PROSITE-ProRule" id="PRU00339"/>
    </source>
</evidence>
<evidence type="ECO:0000256" key="3">
    <source>
        <dbReference type="ARBA" id="ARBA00022692"/>
    </source>
</evidence>
<reference evidence="10 11" key="1">
    <citation type="journal article" date="2019" name="Int. J. Syst. Evol. Microbiol.">
        <title>The Global Catalogue of Microorganisms (GCM) 10K type strain sequencing project: providing services to taxonomists for standard genome sequencing and annotation.</title>
        <authorList>
            <consortium name="The Broad Institute Genomics Platform"/>
            <consortium name="The Broad Institute Genome Sequencing Center for Infectious Disease"/>
            <person name="Wu L."/>
            <person name="Ma J."/>
        </authorList>
    </citation>
    <scope>NUCLEOTIDE SEQUENCE [LARGE SCALE GENOMIC DNA]</scope>
    <source>
        <strain evidence="10 11">JCM 15395</strain>
    </source>
</reference>
<keyword evidence="6 8" id="KW-0472">Membrane</keyword>
<sequence>MYLYEQYSMYKLAYSLVENDNFDIIHINENDEEIWLEKYEKKKSLVIRLVHNSFQWSNHLKRDIAAVFQKTKALKRFLQGKKVEIHNVYIAGDTPVDDWQLLKKPMQLNEKNPMQMHVYYLTDDTRITEKKRLREAIGSSGPAADNEHLDIEEQVNYYKSRLDGRYQKRKQEDKDVFSRGKPFFTYFLLVINVLIFMMLELNGGSKNIETLIEYGAKYNLAIMEDNEWWRILTSMFLHIGPVHLFMNMLAVYFLGVAVERIFGSWRFLFIYFLSGIGGGLASFALTTHVSAGASGALFGLFGALLFFGLIHKRIFNQTMGKNLMIIIAINIILGITVPTIDMGAHIGGLVTGFVASAIVHLPTKRSLRVQLPAFILYAVIIFFLITFGIRNNLQNPSYQLMKTEQLAKSNQFEKMVETATEGLEYESDIKDKLLFQRSYAYLQLNKAQLAKEDLKQAVSLNEDYMRAHYNLAIIYYHNNNLSKAKEHITKAYKLKQDNPDKELNVKDLYKEITGTNVE</sequence>
<evidence type="ECO:0000313" key="11">
    <source>
        <dbReference type="Proteomes" id="UP001500866"/>
    </source>
</evidence>
<dbReference type="PROSITE" id="PS50005">
    <property type="entry name" value="TPR"/>
    <property type="match status" value="1"/>
</dbReference>
<name>A0ABN1G1V0_9BACI</name>
<evidence type="ECO:0000313" key="10">
    <source>
        <dbReference type="EMBL" id="GAA0602446.1"/>
    </source>
</evidence>
<dbReference type="Pfam" id="PF01694">
    <property type="entry name" value="Rhomboid"/>
    <property type="match status" value="1"/>
</dbReference>
<dbReference type="GO" id="GO:0008233">
    <property type="term" value="F:peptidase activity"/>
    <property type="evidence" value="ECO:0007669"/>
    <property type="project" value="UniProtKB-KW"/>
</dbReference>
<keyword evidence="3 8" id="KW-0812">Transmembrane</keyword>
<feature type="transmembrane region" description="Helical" evidence="8">
    <location>
        <begin position="291"/>
        <end position="310"/>
    </location>
</feature>
<evidence type="ECO:0000256" key="8">
    <source>
        <dbReference type="SAM" id="Phobius"/>
    </source>
</evidence>
<proteinExistence type="inferred from homology"/>
<dbReference type="RefSeq" id="WP_343812454.1">
    <property type="nucleotide sequence ID" value="NZ_BAAADS010000012.1"/>
</dbReference>
<dbReference type="EMBL" id="BAAADS010000012">
    <property type="protein sequence ID" value="GAA0602446.1"/>
    <property type="molecule type" value="Genomic_DNA"/>
</dbReference>
<feature type="transmembrane region" description="Helical" evidence="8">
    <location>
        <begin position="267"/>
        <end position="285"/>
    </location>
</feature>
<feature type="transmembrane region" description="Helical" evidence="8">
    <location>
        <begin position="235"/>
        <end position="255"/>
    </location>
</feature>
<evidence type="ECO:0000256" key="2">
    <source>
        <dbReference type="ARBA" id="ARBA00009045"/>
    </source>
</evidence>
<evidence type="ECO:0000256" key="4">
    <source>
        <dbReference type="ARBA" id="ARBA00022801"/>
    </source>
</evidence>
<dbReference type="Proteomes" id="UP001500866">
    <property type="component" value="Unassembled WGS sequence"/>
</dbReference>
<dbReference type="PANTHER" id="PTHR43731:SF14">
    <property type="entry name" value="PRESENILIN-ASSOCIATED RHOMBOID-LIKE PROTEIN, MITOCHONDRIAL"/>
    <property type="match status" value="1"/>
</dbReference>
<dbReference type="InterPro" id="IPR050925">
    <property type="entry name" value="Rhomboid_protease_S54"/>
</dbReference>
<feature type="transmembrane region" description="Helical" evidence="8">
    <location>
        <begin position="369"/>
        <end position="389"/>
    </location>
</feature>
<feature type="domain" description="Peptidase S54 rhomboid" evidence="9">
    <location>
        <begin position="226"/>
        <end position="360"/>
    </location>
</feature>
<protein>
    <submittedName>
        <fullName evidence="10">Rhomboid protease YqgP</fullName>
    </submittedName>
</protein>
<keyword evidence="11" id="KW-1185">Reference proteome</keyword>